<organism evidence="1 2">
    <name type="scientific">Ensifer adhaerens</name>
    <name type="common">Sinorhizobium morelense</name>
    <dbReference type="NCBI Taxonomy" id="106592"/>
    <lineage>
        <taxon>Bacteria</taxon>
        <taxon>Pseudomonadati</taxon>
        <taxon>Pseudomonadota</taxon>
        <taxon>Alphaproteobacteria</taxon>
        <taxon>Hyphomicrobiales</taxon>
        <taxon>Rhizobiaceae</taxon>
        <taxon>Sinorhizobium/Ensifer group</taxon>
        <taxon>Ensifer</taxon>
    </lineage>
</organism>
<sequence length="111" mass="12212">MIPVSGNGVDLKGVRAAYGLSLICQQKTHGVIRRHRHHGKVDRPPSAFADSVLLSFVSTTLCSNRFEEARPHAFDIADDERFAEASTPASGKAILLTPLRPNHSRHLRFNA</sequence>
<dbReference type="Proteomes" id="UP000823773">
    <property type="component" value="Unassembled WGS sequence"/>
</dbReference>
<evidence type="ECO:0000313" key="2">
    <source>
        <dbReference type="Proteomes" id="UP000823773"/>
    </source>
</evidence>
<accession>A0ACC5SZC5</accession>
<dbReference type="EMBL" id="JAGGJR010000005">
    <property type="protein sequence ID" value="MBP1874001.1"/>
    <property type="molecule type" value="Genomic_DNA"/>
</dbReference>
<evidence type="ECO:0000313" key="1">
    <source>
        <dbReference type="EMBL" id="MBP1874001.1"/>
    </source>
</evidence>
<protein>
    <submittedName>
        <fullName evidence="1">Uncharacterized protein</fullName>
    </submittedName>
</protein>
<proteinExistence type="predicted"/>
<keyword evidence="2" id="KW-1185">Reference proteome</keyword>
<comment type="caution">
    <text evidence="1">The sequence shown here is derived from an EMBL/GenBank/DDBJ whole genome shotgun (WGS) entry which is preliminary data.</text>
</comment>
<gene>
    <name evidence="1" type="ORF">J2Z19_003720</name>
</gene>
<reference evidence="1" key="1">
    <citation type="submission" date="2021-03" db="EMBL/GenBank/DDBJ databases">
        <title>Genomic Encyclopedia of Type Strains, Phase IV (KMG-IV): sequencing the most valuable type-strain genomes for metagenomic binning, comparative biology and taxonomic classification.</title>
        <authorList>
            <person name="Goeker M."/>
        </authorList>
    </citation>
    <scope>NUCLEOTIDE SEQUENCE</scope>
    <source>
        <strain evidence="1">DSM 18131</strain>
    </source>
</reference>
<name>A0ACC5SZC5_ENSAD</name>